<protein>
    <submittedName>
        <fullName evidence="6">NAD(P)-dependent oxidoreductase</fullName>
    </submittedName>
</protein>
<evidence type="ECO:0000256" key="4">
    <source>
        <dbReference type="SAM" id="MobiDB-lite"/>
    </source>
</evidence>
<name>A0AAD0XJI5_9BURK</name>
<dbReference type="AlphaFoldDB" id="A0AAD0XJI5"/>
<evidence type="ECO:0000256" key="3">
    <source>
        <dbReference type="ARBA" id="ARBA00023027"/>
    </source>
</evidence>
<feature type="region of interest" description="Disordered" evidence="4">
    <location>
        <begin position="256"/>
        <end position="285"/>
    </location>
</feature>
<reference evidence="6 7" key="1">
    <citation type="submission" date="2017-11" db="EMBL/GenBank/DDBJ databases">
        <title>Complete genome sequence of Herbaspirillum rubrisubalbicans DSM 11543.</title>
        <authorList>
            <person name="Chen M."/>
            <person name="An Q."/>
        </authorList>
    </citation>
    <scope>NUCLEOTIDE SEQUENCE [LARGE SCALE GENOMIC DNA]</scope>
    <source>
        <strain evidence="6 7">DSM 11543</strain>
    </source>
</reference>
<evidence type="ECO:0000256" key="2">
    <source>
        <dbReference type="ARBA" id="ARBA00023002"/>
    </source>
</evidence>
<dbReference type="InterPro" id="IPR036291">
    <property type="entry name" value="NAD(P)-bd_dom_sf"/>
</dbReference>
<evidence type="ECO:0000313" key="6">
    <source>
        <dbReference type="EMBL" id="AYR26660.1"/>
    </source>
</evidence>
<keyword evidence="2" id="KW-0560">Oxidoreductase</keyword>
<keyword evidence="3" id="KW-0520">NAD</keyword>
<dbReference type="CDD" id="cd08946">
    <property type="entry name" value="SDR_e"/>
    <property type="match status" value="1"/>
</dbReference>
<evidence type="ECO:0000259" key="5">
    <source>
        <dbReference type="Pfam" id="PF01370"/>
    </source>
</evidence>
<dbReference type="Pfam" id="PF01370">
    <property type="entry name" value="Epimerase"/>
    <property type="match status" value="1"/>
</dbReference>
<dbReference type="RefSeq" id="WP_061788554.1">
    <property type="nucleotide sequence ID" value="NZ_CP024996.1"/>
</dbReference>
<dbReference type="PANTHER" id="PTHR43103:SF5">
    <property type="entry name" value="4-EPIMERASE, PUTATIVE (AFU_ORTHOLOGUE AFUA_7G00360)-RELATED"/>
    <property type="match status" value="1"/>
</dbReference>
<accession>A0AAD0XJI5</accession>
<proteinExistence type="inferred from homology"/>
<dbReference type="InterPro" id="IPR001509">
    <property type="entry name" value="Epimerase_deHydtase"/>
</dbReference>
<dbReference type="Proteomes" id="UP000269199">
    <property type="component" value="Chromosome"/>
</dbReference>
<gene>
    <name evidence="6" type="ORF">RC54_23800</name>
</gene>
<evidence type="ECO:0000256" key="1">
    <source>
        <dbReference type="ARBA" id="ARBA00007637"/>
    </source>
</evidence>
<dbReference type="SUPFAM" id="SSF51735">
    <property type="entry name" value="NAD(P)-binding Rossmann-fold domains"/>
    <property type="match status" value="1"/>
</dbReference>
<dbReference type="EMBL" id="CP024996">
    <property type="protein sequence ID" value="AYR26660.1"/>
    <property type="molecule type" value="Genomic_DNA"/>
</dbReference>
<organism evidence="6 7">
    <name type="scientific">Herbaspirillum rubrisubalbicans</name>
    <dbReference type="NCBI Taxonomy" id="80842"/>
    <lineage>
        <taxon>Bacteria</taxon>
        <taxon>Pseudomonadati</taxon>
        <taxon>Pseudomonadota</taxon>
        <taxon>Betaproteobacteria</taxon>
        <taxon>Burkholderiales</taxon>
        <taxon>Oxalobacteraceae</taxon>
        <taxon>Herbaspirillum</taxon>
    </lineage>
</organism>
<dbReference type="PANTHER" id="PTHR43103">
    <property type="entry name" value="NUCLEOSIDE-DIPHOSPHATE-SUGAR EPIMERASE"/>
    <property type="match status" value="1"/>
</dbReference>
<feature type="domain" description="NAD-dependent epimerase/dehydratase" evidence="5">
    <location>
        <begin position="20"/>
        <end position="187"/>
    </location>
</feature>
<comment type="similarity">
    <text evidence="1">Belongs to the NAD(P)-dependent epimerase/dehydratase family.</text>
</comment>
<dbReference type="GO" id="GO:0016491">
    <property type="term" value="F:oxidoreductase activity"/>
    <property type="evidence" value="ECO:0007669"/>
    <property type="project" value="UniProtKB-KW"/>
</dbReference>
<evidence type="ECO:0000313" key="7">
    <source>
        <dbReference type="Proteomes" id="UP000269199"/>
    </source>
</evidence>
<dbReference type="Gene3D" id="3.40.50.720">
    <property type="entry name" value="NAD(P)-binding Rossmann-like Domain"/>
    <property type="match status" value="1"/>
</dbReference>
<sequence>MSSADDDRNAWQSARFSRLLLTGAAGGVGRQLRPRLAAFADKVRVADLASAMQAAAPAAAHEESLGCDLADRVAVDAMVAGCEAIIHLGGVSVERPFEEILEANIKGVFHIYEAARRHQVKRVIFASSNHVTGFYGQDERIDARALKRPDGYYGLSKSYGEDMAQFYFDRYGVQTVSIRIGSIFPEATNRRMLASWMSMDDFEQLLRRALFIPDVGHTVVYGMSANAKTWWDNRYAAHLGYAPKDSSEIFRSKVEAQPQPAPDDPVMTLQGGAFTATGPFDPLVD</sequence>